<keyword evidence="1" id="KW-0732">Signal</keyword>
<feature type="signal peptide" evidence="1">
    <location>
        <begin position="1"/>
        <end position="19"/>
    </location>
</feature>
<dbReference type="Gene3D" id="3.15.10.30">
    <property type="entry name" value="Haemolymph juvenile hormone binding protein"/>
    <property type="match status" value="1"/>
</dbReference>
<keyword evidence="3" id="KW-1185">Reference proteome</keyword>
<name>A0AAU9TCS0_EUPED</name>
<dbReference type="PANTHER" id="PTHR11008:SF32">
    <property type="entry name" value="CIRCADIAN CLOCK-CONTROLLED PROTEIN DAYWAKE-RELATED"/>
    <property type="match status" value="1"/>
</dbReference>
<sequence length="257" mass="29349">MLALNFVLLLCSLLFFVAAFDNPFGKCSINDHQCMEKAWEKVFRTLGSTGIPEINADPIDPMILKNITEPLIDGMSLTIKQGTMKGFKNCKFNNIRLNLEKKLDTKDVFCESLKISGEFFLEGTNPMFKGIFGTESISGHGEIKAKFEQVTMKLKLPTTVIKKEDGDTYLIIYDKPQYTFDLEKPEFNIKRFVFGKNDMSEAISAFLNNNWKTLIQRFGRPVIDKSLEFLIVFANNIYDNVPAKNFLEEDLTSYIVN</sequence>
<accession>A0AAU9TCS0</accession>
<dbReference type="GO" id="GO:0005615">
    <property type="term" value="C:extracellular space"/>
    <property type="evidence" value="ECO:0007669"/>
    <property type="project" value="TreeGrafter"/>
</dbReference>
<evidence type="ECO:0000256" key="1">
    <source>
        <dbReference type="SAM" id="SignalP"/>
    </source>
</evidence>
<dbReference type="Proteomes" id="UP001153954">
    <property type="component" value="Unassembled WGS sequence"/>
</dbReference>
<feature type="chain" id="PRO_5043650603" evidence="1">
    <location>
        <begin position="20"/>
        <end position="257"/>
    </location>
</feature>
<protein>
    <submittedName>
        <fullName evidence="2">Uncharacterized protein</fullName>
    </submittedName>
</protein>
<gene>
    <name evidence="2" type="ORF">EEDITHA_LOCUS1384</name>
</gene>
<dbReference type="InterPro" id="IPR010562">
    <property type="entry name" value="Haemolymph_juvenile_hormone-bd"/>
</dbReference>
<dbReference type="InterPro" id="IPR038606">
    <property type="entry name" value="To_sf"/>
</dbReference>
<dbReference type="AlphaFoldDB" id="A0AAU9TCS0"/>
<organism evidence="2 3">
    <name type="scientific">Euphydryas editha</name>
    <name type="common">Edith's checkerspot</name>
    <dbReference type="NCBI Taxonomy" id="104508"/>
    <lineage>
        <taxon>Eukaryota</taxon>
        <taxon>Metazoa</taxon>
        <taxon>Ecdysozoa</taxon>
        <taxon>Arthropoda</taxon>
        <taxon>Hexapoda</taxon>
        <taxon>Insecta</taxon>
        <taxon>Pterygota</taxon>
        <taxon>Neoptera</taxon>
        <taxon>Endopterygota</taxon>
        <taxon>Lepidoptera</taxon>
        <taxon>Glossata</taxon>
        <taxon>Ditrysia</taxon>
        <taxon>Papilionoidea</taxon>
        <taxon>Nymphalidae</taxon>
        <taxon>Nymphalinae</taxon>
        <taxon>Euphydryas</taxon>
    </lineage>
</organism>
<dbReference type="PANTHER" id="PTHR11008">
    <property type="entry name" value="PROTEIN TAKEOUT-LIKE PROTEIN"/>
    <property type="match status" value="1"/>
</dbReference>
<dbReference type="Pfam" id="PF06585">
    <property type="entry name" value="JHBP"/>
    <property type="match status" value="1"/>
</dbReference>
<evidence type="ECO:0000313" key="2">
    <source>
        <dbReference type="EMBL" id="CAH2084850.1"/>
    </source>
</evidence>
<dbReference type="EMBL" id="CAKOGL010000003">
    <property type="protein sequence ID" value="CAH2084850.1"/>
    <property type="molecule type" value="Genomic_DNA"/>
</dbReference>
<reference evidence="2" key="1">
    <citation type="submission" date="2022-03" db="EMBL/GenBank/DDBJ databases">
        <authorList>
            <person name="Tunstrom K."/>
        </authorList>
    </citation>
    <scope>NUCLEOTIDE SEQUENCE</scope>
</reference>
<dbReference type="SMART" id="SM00700">
    <property type="entry name" value="JHBP"/>
    <property type="match status" value="1"/>
</dbReference>
<comment type="caution">
    <text evidence="2">The sequence shown here is derived from an EMBL/GenBank/DDBJ whole genome shotgun (WGS) entry which is preliminary data.</text>
</comment>
<proteinExistence type="predicted"/>
<evidence type="ECO:0000313" key="3">
    <source>
        <dbReference type="Proteomes" id="UP001153954"/>
    </source>
</evidence>